<dbReference type="RefSeq" id="WP_147669075.1">
    <property type="nucleotide sequence ID" value="NZ_VDUW01000011.1"/>
</dbReference>
<dbReference type="Proteomes" id="UP000321574">
    <property type="component" value="Unassembled WGS sequence"/>
</dbReference>
<sequence>MRRRQILYVVLSVVIIITTLIFVINYKFNQTDKEVAIYNNQVELLFGKNFISHVMDDGQSMTFNIFGVQKVTDQGSLTMDLIASMELDNPQLEIVNYDLSLGETYEEYQFFNILTKIKIDSDDIEEANNLIINFKSNGKKTYDIGKIILKNNKGYTNGRIQPKGEYTVGYPDFSLDFKLISDQNVSITKVADLTGLFSHEFDEQIQITKDEPKHFDVSSFKVEKENFDFYTVTPILHYKVGKKEYLYNLPSVLYGIMGSEIELIKRIIDANE</sequence>
<evidence type="ECO:0000313" key="3">
    <source>
        <dbReference type="Proteomes" id="UP000321574"/>
    </source>
</evidence>
<keyword evidence="1" id="KW-1133">Transmembrane helix</keyword>
<name>A0A5C8NIC2_9BACI</name>
<reference evidence="2 3" key="1">
    <citation type="submission" date="2019-06" db="EMBL/GenBank/DDBJ databases">
        <title>Cerasibacillus sp. nov., isolated from maize field.</title>
        <authorList>
            <person name="Lin S.-Y."/>
            <person name="Tsai C.-F."/>
            <person name="Young C.-C."/>
        </authorList>
    </citation>
    <scope>NUCLEOTIDE SEQUENCE [LARGE SCALE GENOMIC DNA]</scope>
    <source>
        <strain evidence="2 3">CC-CFT480</strain>
    </source>
</reference>
<evidence type="ECO:0000313" key="2">
    <source>
        <dbReference type="EMBL" id="TXL61644.1"/>
    </source>
</evidence>
<keyword evidence="3" id="KW-1185">Reference proteome</keyword>
<accession>A0A5C8NIC2</accession>
<feature type="transmembrane region" description="Helical" evidence="1">
    <location>
        <begin position="7"/>
        <end position="26"/>
    </location>
</feature>
<gene>
    <name evidence="2" type="ORF">FHP05_13220</name>
</gene>
<protein>
    <submittedName>
        <fullName evidence="2">Uncharacterized protein</fullName>
    </submittedName>
</protein>
<dbReference type="AlphaFoldDB" id="A0A5C8NIC2"/>
<comment type="caution">
    <text evidence="2">The sequence shown here is derived from an EMBL/GenBank/DDBJ whole genome shotgun (WGS) entry which is preliminary data.</text>
</comment>
<proteinExistence type="predicted"/>
<evidence type="ECO:0000256" key="1">
    <source>
        <dbReference type="SAM" id="Phobius"/>
    </source>
</evidence>
<dbReference type="OrthoDB" id="2831350at2"/>
<keyword evidence="1" id="KW-0812">Transmembrane</keyword>
<dbReference type="EMBL" id="VDUW01000011">
    <property type="protein sequence ID" value="TXL61644.1"/>
    <property type="molecule type" value="Genomic_DNA"/>
</dbReference>
<keyword evidence="1" id="KW-0472">Membrane</keyword>
<organism evidence="2 3">
    <name type="scientific">Cerasibacillus terrae</name>
    <dbReference type="NCBI Taxonomy" id="2498845"/>
    <lineage>
        <taxon>Bacteria</taxon>
        <taxon>Bacillati</taxon>
        <taxon>Bacillota</taxon>
        <taxon>Bacilli</taxon>
        <taxon>Bacillales</taxon>
        <taxon>Bacillaceae</taxon>
        <taxon>Cerasibacillus</taxon>
    </lineage>
</organism>